<sequence length="33" mass="3441">MISGFAGGRIDAVIMRFIDVLLALPGLLLALAI</sequence>
<feature type="transmembrane region" description="Helical" evidence="1">
    <location>
        <begin position="12"/>
        <end position="32"/>
    </location>
</feature>
<accession>A0A656K2D8</accession>
<keyword evidence="1" id="KW-0472">Membrane</keyword>
<dbReference type="Proteomes" id="UP000018849">
    <property type="component" value="Unassembled WGS sequence"/>
</dbReference>
<reference evidence="2 3" key="1">
    <citation type="journal article" date="2013" name="PLoS Pathog.">
        <title>Genomic analysis of the Kiwifruit pathogen Pseudomonas syringae pv. actinidiae provides insight into the origins of an emergent plant disease.</title>
        <authorList>
            <person name="McCann H.C."/>
            <person name="Rikkerink E.H."/>
            <person name="Bertels F."/>
            <person name="Fiers M."/>
            <person name="Lu A."/>
            <person name="Rees-George J."/>
            <person name="Andersen M.T."/>
            <person name="Gleave A.P."/>
            <person name="Haubold B."/>
            <person name="Wohlers M.W."/>
            <person name="Guttman D.S."/>
            <person name="Wang P.W."/>
            <person name="Straub C."/>
            <person name="Vanneste J.L."/>
            <person name="Rainey P.B."/>
            <person name="Templeton M.D."/>
        </authorList>
    </citation>
    <scope>NUCLEOTIDE SEQUENCE [LARGE SCALE GENOMIC DNA]</scope>
    <source>
        <strain evidence="2 3">ICMP 19096</strain>
    </source>
</reference>
<comment type="caution">
    <text evidence="2">The sequence shown here is derived from an EMBL/GenBank/DDBJ whole genome shotgun (WGS) entry which is preliminary data.</text>
</comment>
<proteinExistence type="predicted"/>
<keyword evidence="1" id="KW-1133">Transmembrane helix</keyword>
<organism evidence="2 3">
    <name type="scientific">Pseudomonas syringae pv. actinidiae ICMP 19096</name>
    <dbReference type="NCBI Taxonomy" id="1194405"/>
    <lineage>
        <taxon>Bacteria</taxon>
        <taxon>Pseudomonadati</taxon>
        <taxon>Pseudomonadota</taxon>
        <taxon>Gammaproteobacteria</taxon>
        <taxon>Pseudomonadales</taxon>
        <taxon>Pseudomonadaceae</taxon>
        <taxon>Pseudomonas</taxon>
        <taxon>Pseudomonas syringae</taxon>
    </lineage>
</organism>
<evidence type="ECO:0000313" key="2">
    <source>
        <dbReference type="EMBL" id="EPN66539.1"/>
    </source>
</evidence>
<dbReference type="EMBL" id="AOKF01000500">
    <property type="protein sequence ID" value="EPN66539.1"/>
    <property type="molecule type" value="Genomic_DNA"/>
</dbReference>
<gene>
    <name evidence="2" type="ORF">A245_06035</name>
</gene>
<evidence type="ECO:0000256" key="1">
    <source>
        <dbReference type="SAM" id="Phobius"/>
    </source>
</evidence>
<keyword evidence="1" id="KW-0812">Transmembrane</keyword>
<evidence type="ECO:0000313" key="3">
    <source>
        <dbReference type="Proteomes" id="UP000018849"/>
    </source>
</evidence>
<name>A0A656K2D8_PSESF</name>
<feature type="non-terminal residue" evidence="2">
    <location>
        <position position="33"/>
    </location>
</feature>
<dbReference type="AlphaFoldDB" id="A0A656K2D8"/>
<protein>
    <submittedName>
        <fullName evidence="2">Nickel ABC transporter, permease protein</fullName>
    </submittedName>
</protein>